<dbReference type="PANTHER" id="PTHR35402:SF1">
    <property type="entry name" value="TYPE II SECRETION SYSTEM PROTEIN GSPF DOMAIN-CONTAINING PROTEIN"/>
    <property type="match status" value="1"/>
</dbReference>
<dbReference type="KEGG" id="pyr:P186_1754"/>
<dbReference type="GO" id="GO:0005886">
    <property type="term" value="C:plasma membrane"/>
    <property type="evidence" value="ECO:0007669"/>
    <property type="project" value="UniProtKB-SubCell"/>
</dbReference>
<dbReference type="AlphaFoldDB" id="G7VGZ3"/>
<dbReference type="EMBL" id="CP003098">
    <property type="protein sequence ID" value="AET33164.1"/>
    <property type="molecule type" value="Genomic_DNA"/>
</dbReference>
<keyword evidence="4 6" id="KW-1133">Transmembrane helix</keyword>
<proteinExistence type="predicted"/>
<keyword evidence="2" id="KW-1003">Cell membrane</keyword>
<feature type="domain" description="Type II secretion system protein GspF" evidence="7">
    <location>
        <begin position="51"/>
        <end position="173"/>
    </location>
</feature>
<organism evidence="8 9">
    <name type="scientific">Pyrobaculum ferrireducens</name>
    <dbReference type="NCBI Taxonomy" id="1104324"/>
    <lineage>
        <taxon>Archaea</taxon>
        <taxon>Thermoproteota</taxon>
        <taxon>Thermoprotei</taxon>
        <taxon>Thermoproteales</taxon>
        <taxon>Thermoproteaceae</taxon>
        <taxon>Pyrobaculum</taxon>
    </lineage>
</organism>
<dbReference type="BioCyc" id="PSP1104324:GJSN-1720-MONOMER"/>
<feature type="transmembrane region" description="Helical" evidence="6">
    <location>
        <begin position="239"/>
        <end position="259"/>
    </location>
</feature>
<evidence type="ECO:0000256" key="3">
    <source>
        <dbReference type="ARBA" id="ARBA00022692"/>
    </source>
</evidence>
<keyword evidence="9" id="KW-1185">Reference proteome</keyword>
<dbReference type="InterPro" id="IPR056569">
    <property type="entry name" value="ArlJ-like"/>
</dbReference>
<evidence type="ECO:0000256" key="2">
    <source>
        <dbReference type="ARBA" id="ARBA00022475"/>
    </source>
</evidence>
<dbReference type="eggNOG" id="arCOG01811">
    <property type="taxonomic scope" value="Archaea"/>
</dbReference>
<accession>G7VGZ3</accession>
<comment type="subcellular location">
    <subcellularLocation>
        <location evidence="1">Cell membrane</location>
        <topology evidence="1">Multi-pass membrane protein</topology>
    </subcellularLocation>
</comment>
<evidence type="ECO:0000313" key="9">
    <source>
        <dbReference type="Proteomes" id="UP000005867"/>
    </source>
</evidence>
<name>G7VGZ3_9CREN</name>
<reference evidence="8 9" key="1">
    <citation type="journal article" date="2012" name="J. Bacteriol.">
        <title>Complete genome sequence of strain 1860, a crenarchaeon of the genus pyrobaculum able to grow with various electron acceptors.</title>
        <authorList>
            <person name="Mardanov A.V."/>
            <person name="Gumerov V.M."/>
            <person name="Slobodkina G.B."/>
            <person name="Beletsky A.V."/>
            <person name="Bonch-Osmolovskaya E.A."/>
            <person name="Ravin N.V."/>
            <person name="Skryabin K.G."/>
        </authorList>
    </citation>
    <scope>NUCLEOTIDE SEQUENCE [LARGE SCALE GENOMIC DNA]</scope>
    <source>
        <strain evidence="8 9">1860</strain>
    </source>
</reference>
<feature type="transmembrane region" description="Helical" evidence="6">
    <location>
        <begin position="15"/>
        <end position="34"/>
    </location>
</feature>
<evidence type="ECO:0000256" key="4">
    <source>
        <dbReference type="ARBA" id="ARBA00022989"/>
    </source>
</evidence>
<evidence type="ECO:0000256" key="1">
    <source>
        <dbReference type="ARBA" id="ARBA00004651"/>
    </source>
</evidence>
<sequence length="261" mass="27719">MIALVSVLEFLYVRAFWLGVGLGAVLIAVGYGAWRRSVFVYRLEGQIPQVLRVFSDAAAAGLDMRSALEVAAQLGVRPMADVLRRVLSLAEVGGLTVEEALWRMAGELPSANFRRFALIITEGVRSGARLPEVLDVAARSFATVVEFRSSLLSQLRPYVALFYAVLLVFAALADVLVYFLLPELAKFSAASAGPIQGIQPAVVSRDLAIRVLYISGIANSVVGGAVVGRLVSGSARAGMVHGGAGVIMVGVGLWAPMWLGF</sequence>
<dbReference type="HOGENOM" id="CLU_1100999_0_0_2"/>
<keyword evidence="3 6" id="KW-0812">Transmembrane</keyword>
<dbReference type="Proteomes" id="UP000005867">
    <property type="component" value="Chromosome"/>
</dbReference>
<evidence type="ECO:0000313" key="8">
    <source>
        <dbReference type="EMBL" id="AET33164.1"/>
    </source>
</evidence>
<dbReference type="InterPro" id="IPR018076">
    <property type="entry name" value="T2SS_GspF_dom"/>
</dbReference>
<feature type="transmembrane region" description="Helical" evidence="6">
    <location>
        <begin position="207"/>
        <end position="227"/>
    </location>
</feature>
<gene>
    <name evidence="8" type="ORF">P186_1754</name>
</gene>
<evidence type="ECO:0000259" key="7">
    <source>
        <dbReference type="Pfam" id="PF00482"/>
    </source>
</evidence>
<dbReference type="STRING" id="1104324.P186_1754"/>
<keyword evidence="5 6" id="KW-0472">Membrane</keyword>
<evidence type="ECO:0000256" key="6">
    <source>
        <dbReference type="SAM" id="Phobius"/>
    </source>
</evidence>
<protein>
    <submittedName>
        <fullName evidence="8">Type II secretion system protein</fullName>
    </submittedName>
</protein>
<dbReference type="PANTHER" id="PTHR35402">
    <property type="entry name" value="INTEGRAL MEMBRANE PROTEIN-RELATED"/>
    <property type="match status" value="1"/>
</dbReference>
<dbReference type="Pfam" id="PF00482">
    <property type="entry name" value="T2SSF"/>
    <property type="match status" value="1"/>
</dbReference>
<feature type="transmembrane region" description="Helical" evidence="6">
    <location>
        <begin position="158"/>
        <end position="181"/>
    </location>
</feature>
<evidence type="ECO:0000256" key="5">
    <source>
        <dbReference type="ARBA" id="ARBA00023136"/>
    </source>
</evidence>